<reference evidence="1" key="2">
    <citation type="journal article" date="2015" name="Fish Shellfish Immunol.">
        <title>Early steps in the European eel (Anguilla anguilla)-Vibrio vulnificus interaction in the gills: Role of the RtxA13 toxin.</title>
        <authorList>
            <person name="Callol A."/>
            <person name="Pajuelo D."/>
            <person name="Ebbesson L."/>
            <person name="Teles M."/>
            <person name="MacKenzie S."/>
            <person name="Amaro C."/>
        </authorList>
    </citation>
    <scope>NUCLEOTIDE SEQUENCE</scope>
</reference>
<dbReference type="AlphaFoldDB" id="A0A0E9U2X1"/>
<accession>A0A0E9U2X1</accession>
<sequence>MSSDSLGSGYCSYYRKWLVLLITIFSCRNSVT</sequence>
<protein>
    <submittedName>
        <fullName evidence="1">Uncharacterized protein</fullName>
    </submittedName>
</protein>
<evidence type="ECO:0000313" key="1">
    <source>
        <dbReference type="EMBL" id="JAH60097.1"/>
    </source>
</evidence>
<organism evidence="1">
    <name type="scientific">Anguilla anguilla</name>
    <name type="common">European freshwater eel</name>
    <name type="synonym">Muraena anguilla</name>
    <dbReference type="NCBI Taxonomy" id="7936"/>
    <lineage>
        <taxon>Eukaryota</taxon>
        <taxon>Metazoa</taxon>
        <taxon>Chordata</taxon>
        <taxon>Craniata</taxon>
        <taxon>Vertebrata</taxon>
        <taxon>Euteleostomi</taxon>
        <taxon>Actinopterygii</taxon>
        <taxon>Neopterygii</taxon>
        <taxon>Teleostei</taxon>
        <taxon>Anguilliformes</taxon>
        <taxon>Anguillidae</taxon>
        <taxon>Anguilla</taxon>
    </lineage>
</organism>
<name>A0A0E9U2X1_ANGAN</name>
<dbReference type="EMBL" id="GBXM01048480">
    <property type="protein sequence ID" value="JAH60097.1"/>
    <property type="molecule type" value="Transcribed_RNA"/>
</dbReference>
<proteinExistence type="predicted"/>
<reference evidence="1" key="1">
    <citation type="submission" date="2014-11" db="EMBL/GenBank/DDBJ databases">
        <authorList>
            <person name="Amaro Gonzalez C."/>
        </authorList>
    </citation>
    <scope>NUCLEOTIDE SEQUENCE</scope>
</reference>